<organism evidence="8 9">
    <name type="scientific">Hibiscus trionum</name>
    <name type="common">Flower of an hour</name>
    <dbReference type="NCBI Taxonomy" id="183268"/>
    <lineage>
        <taxon>Eukaryota</taxon>
        <taxon>Viridiplantae</taxon>
        <taxon>Streptophyta</taxon>
        <taxon>Embryophyta</taxon>
        <taxon>Tracheophyta</taxon>
        <taxon>Spermatophyta</taxon>
        <taxon>Magnoliopsida</taxon>
        <taxon>eudicotyledons</taxon>
        <taxon>Gunneridae</taxon>
        <taxon>Pentapetalae</taxon>
        <taxon>rosids</taxon>
        <taxon>malvids</taxon>
        <taxon>Malvales</taxon>
        <taxon>Malvaceae</taxon>
        <taxon>Malvoideae</taxon>
        <taxon>Hibiscus</taxon>
    </lineage>
</organism>
<keyword evidence="5" id="KW-0460">Magnesium</keyword>
<evidence type="ECO:0000313" key="8">
    <source>
        <dbReference type="EMBL" id="GMI93807.1"/>
    </source>
</evidence>
<evidence type="ECO:0000256" key="4">
    <source>
        <dbReference type="ARBA" id="ARBA00022801"/>
    </source>
</evidence>
<comment type="cofactor">
    <cofactor evidence="1">
        <name>Mg(2+)</name>
        <dbReference type="ChEBI" id="CHEBI:18420"/>
    </cofactor>
</comment>
<dbReference type="InterPro" id="IPR036691">
    <property type="entry name" value="Endo/exonu/phosph_ase_sf"/>
</dbReference>
<dbReference type="GO" id="GO:0006284">
    <property type="term" value="P:base-excision repair"/>
    <property type="evidence" value="ECO:0007669"/>
    <property type="project" value="TreeGrafter"/>
</dbReference>
<evidence type="ECO:0000313" key="7">
    <source>
        <dbReference type="EMBL" id="GMI93806.1"/>
    </source>
</evidence>
<feature type="domain" description="Endonuclease/exonuclease/phosphatase" evidence="6">
    <location>
        <begin position="4"/>
        <end position="103"/>
    </location>
</feature>
<dbReference type="AlphaFoldDB" id="A0A9W7ICP4"/>
<dbReference type="Proteomes" id="UP001165190">
    <property type="component" value="Unassembled WGS sequence"/>
</dbReference>
<evidence type="ECO:0000259" key="6">
    <source>
        <dbReference type="Pfam" id="PF03372"/>
    </source>
</evidence>
<accession>A0A9W7ICP4</accession>
<evidence type="ECO:0000256" key="5">
    <source>
        <dbReference type="ARBA" id="ARBA00022842"/>
    </source>
</evidence>
<keyword evidence="9" id="KW-1185">Reference proteome</keyword>
<keyword evidence="3" id="KW-0479">Metal-binding</keyword>
<dbReference type="GO" id="GO:0008081">
    <property type="term" value="F:phosphoric diester hydrolase activity"/>
    <property type="evidence" value="ECO:0007669"/>
    <property type="project" value="TreeGrafter"/>
</dbReference>
<name>A0A9W7ICP4_HIBTR</name>
<dbReference type="InterPro" id="IPR004808">
    <property type="entry name" value="AP_endonuc_1"/>
</dbReference>
<dbReference type="GO" id="GO:0003906">
    <property type="term" value="F:DNA-(apurinic or apyrimidinic site) endonuclease activity"/>
    <property type="evidence" value="ECO:0007669"/>
    <property type="project" value="TreeGrafter"/>
</dbReference>
<comment type="caution">
    <text evidence="8">The sequence shown here is derived from an EMBL/GenBank/DDBJ whole genome shotgun (WGS) entry which is preliminary data.</text>
</comment>
<dbReference type="Pfam" id="PF03372">
    <property type="entry name" value="Exo_endo_phos"/>
    <property type="match status" value="1"/>
</dbReference>
<dbReference type="SUPFAM" id="SSF56219">
    <property type="entry name" value="DNase I-like"/>
    <property type="match status" value="1"/>
</dbReference>
<dbReference type="GO" id="GO:0046872">
    <property type="term" value="F:metal ion binding"/>
    <property type="evidence" value="ECO:0007669"/>
    <property type="project" value="UniProtKB-KW"/>
</dbReference>
<dbReference type="GO" id="GO:0005634">
    <property type="term" value="C:nucleus"/>
    <property type="evidence" value="ECO:0007669"/>
    <property type="project" value="TreeGrafter"/>
</dbReference>
<dbReference type="EMBL" id="BSYR01000025">
    <property type="protein sequence ID" value="GMI93807.1"/>
    <property type="molecule type" value="Genomic_DNA"/>
</dbReference>
<dbReference type="PANTHER" id="PTHR22748:SF11">
    <property type="entry name" value="OS07G0184032 PROTEIN"/>
    <property type="match status" value="1"/>
</dbReference>
<sequence length="124" mass="14276">MRILTWNVRGLGSEAKSLAVRRLVLSQKVEVLFLQETKKQEITESEIHRLWPENELEYRISNADGMSRGLIVIWDKSKFSLDSSLYDRNFIFLKGIWLQGGLEVILINVYAPCVVSEQSLYGIS</sequence>
<dbReference type="EMBL" id="BSYR01000025">
    <property type="protein sequence ID" value="GMI93806.1"/>
    <property type="molecule type" value="Genomic_DNA"/>
</dbReference>
<proteinExistence type="inferred from homology"/>
<comment type="similarity">
    <text evidence="2">Belongs to the DNA repair enzymes AP/ExoA family.</text>
</comment>
<protein>
    <recommendedName>
        <fullName evidence="6">Endonuclease/exonuclease/phosphatase domain-containing protein</fullName>
    </recommendedName>
</protein>
<dbReference type="PANTHER" id="PTHR22748">
    <property type="entry name" value="AP ENDONUCLEASE"/>
    <property type="match status" value="1"/>
</dbReference>
<reference evidence="8" key="1">
    <citation type="submission" date="2023-05" db="EMBL/GenBank/DDBJ databases">
        <title>Genome and transcriptome analyses reveal genes involved in the formation of fine ridges on petal epidermal cells in Hibiscus trionum.</title>
        <authorList>
            <person name="Koshimizu S."/>
            <person name="Masuda S."/>
            <person name="Ishii T."/>
            <person name="Shirasu K."/>
            <person name="Hoshino A."/>
            <person name="Arita M."/>
        </authorList>
    </citation>
    <scope>NUCLEOTIDE SEQUENCE</scope>
    <source>
        <strain evidence="8">Hamamatsu line</strain>
    </source>
</reference>
<evidence type="ECO:0000256" key="1">
    <source>
        <dbReference type="ARBA" id="ARBA00001946"/>
    </source>
</evidence>
<evidence type="ECO:0000256" key="3">
    <source>
        <dbReference type="ARBA" id="ARBA00022723"/>
    </source>
</evidence>
<evidence type="ECO:0000256" key="2">
    <source>
        <dbReference type="ARBA" id="ARBA00007092"/>
    </source>
</evidence>
<dbReference type="InterPro" id="IPR005135">
    <property type="entry name" value="Endo/exonuclease/phosphatase"/>
</dbReference>
<gene>
    <name evidence="7" type="ORF">HRI_003049900</name>
    <name evidence="8" type="ORF">HRI_003050000</name>
</gene>
<dbReference type="GO" id="GO:0008311">
    <property type="term" value="F:double-stranded DNA 3'-5' DNA exonuclease activity"/>
    <property type="evidence" value="ECO:0007669"/>
    <property type="project" value="TreeGrafter"/>
</dbReference>
<dbReference type="Gene3D" id="3.60.10.10">
    <property type="entry name" value="Endonuclease/exonuclease/phosphatase"/>
    <property type="match status" value="1"/>
</dbReference>
<evidence type="ECO:0000313" key="9">
    <source>
        <dbReference type="Proteomes" id="UP001165190"/>
    </source>
</evidence>
<dbReference type="OrthoDB" id="1881450at2759"/>
<keyword evidence="4" id="KW-0378">Hydrolase</keyword>